<feature type="domain" description="Phorbol-ester/DAG-type" evidence="3">
    <location>
        <begin position="33"/>
        <end position="84"/>
    </location>
</feature>
<dbReference type="AlphaFoldDB" id="A0A2A4JZA1"/>
<sequence length="156" mass="17079">MPWSCPWSRDRQQPLAVSPPLQVLLQKEGVGQAHAFRSKSFRKPRPCHWCHQPVHNTGSCCRVCKYVCHTTCESKVGNIKLATCITMTRACARAGLAENGGRNVHAIRIMSRISAIGAKVVVAWKLVAAAAAGAGRVRCNARGARAARRDQCHRAR</sequence>
<comment type="caution">
    <text evidence="4">The sequence shown here is derived from an EMBL/GenBank/DDBJ whole genome shotgun (WGS) entry which is preliminary data.</text>
</comment>
<dbReference type="Gene3D" id="3.30.60.20">
    <property type="match status" value="1"/>
</dbReference>
<dbReference type="EMBL" id="NWSH01000331">
    <property type="protein sequence ID" value="PCG77341.1"/>
    <property type="molecule type" value="Genomic_DNA"/>
</dbReference>
<name>A0A2A4JZA1_HELVI</name>
<accession>A0A2A4JZA1</accession>
<keyword evidence="2" id="KW-0862">Zinc</keyword>
<keyword evidence="1" id="KW-0479">Metal-binding</keyword>
<protein>
    <recommendedName>
        <fullName evidence="3">Phorbol-ester/DAG-type domain-containing protein</fullName>
    </recommendedName>
</protein>
<dbReference type="SUPFAM" id="SSF57889">
    <property type="entry name" value="Cysteine-rich domain"/>
    <property type="match status" value="1"/>
</dbReference>
<dbReference type="InterPro" id="IPR002219">
    <property type="entry name" value="PKC_DAG/PE"/>
</dbReference>
<reference evidence="4" key="1">
    <citation type="submission" date="2017-09" db="EMBL/GenBank/DDBJ databases">
        <title>Contemporary evolution of a Lepidopteran species, Heliothis virescens, in response to modern agricultural practices.</title>
        <authorList>
            <person name="Fritz M.L."/>
            <person name="Deyonke A.M."/>
            <person name="Papanicolaou A."/>
            <person name="Micinski S."/>
            <person name="Westbrook J."/>
            <person name="Gould F."/>
        </authorList>
    </citation>
    <scope>NUCLEOTIDE SEQUENCE [LARGE SCALE GENOMIC DNA]</scope>
    <source>
        <strain evidence="4">HvINT-</strain>
        <tissue evidence="4">Whole body</tissue>
    </source>
</reference>
<evidence type="ECO:0000256" key="2">
    <source>
        <dbReference type="ARBA" id="ARBA00022833"/>
    </source>
</evidence>
<dbReference type="GO" id="GO:0046872">
    <property type="term" value="F:metal ion binding"/>
    <property type="evidence" value="ECO:0007669"/>
    <property type="project" value="UniProtKB-KW"/>
</dbReference>
<evidence type="ECO:0000259" key="3">
    <source>
        <dbReference type="PROSITE" id="PS50081"/>
    </source>
</evidence>
<evidence type="ECO:0000256" key="1">
    <source>
        <dbReference type="ARBA" id="ARBA00022723"/>
    </source>
</evidence>
<evidence type="ECO:0000313" key="4">
    <source>
        <dbReference type="EMBL" id="PCG77341.1"/>
    </source>
</evidence>
<organism evidence="4">
    <name type="scientific">Heliothis virescens</name>
    <name type="common">Tobacco budworm moth</name>
    <dbReference type="NCBI Taxonomy" id="7102"/>
    <lineage>
        <taxon>Eukaryota</taxon>
        <taxon>Metazoa</taxon>
        <taxon>Ecdysozoa</taxon>
        <taxon>Arthropoda</taxon>
        <taxon>Hexapoda</taxon>
        <taxon>Insecta</taxon>
        <taxon>Pterygota</taxon>
        <taxon>Neoptera</taxon>
        <taxon>Endopterygota</taxon>
        <taxon>Lepidoptera</taxon>
        <taxon>Glossata</taxon>
        <taxon>Ditrysia</taxon>
        <taxon>Noctuoidea</taxon>
        <taxon>Noctuidae</taxon>
        <taxon>Heliothinae</taxon>
        <taxon>Heliothis</taxon>
    </lineage>
</organism>
<dbReference type="InterPro" id="IPR046349">
    <property type="entry name" value="C1-like_sf"/>
</dbReference>
<gene>
    <name evidence="4" type="ORF">B5V51_7504</name>
</gene>
<dbReference type="PROSITE" id="PS50081">
    <property type="entry name" value="ZF_DAG_PE_2"/>
    <property type="match status" value="1"/>
</dbReference>
<proteinExistence type="predicted"/>